<dbReference type="PANTHER" id="PTHR33273">
    <property type="entry name" value="DOMAIN-CONTAINING PROTEIN, PUTATIVE-RELATED"/>
    <property type="match status" value="1"/>
</dbReference>
<dbReference type="PANTHER" id="PTHR33273:SF4">
    <property type="entry name" value="ENDONUCLEASE_EXONUCLEASE_PHOSPHATASE DOMAIN-CONTAINING PROTEIN"/>
    <property type="match status" value="1"/>
</dbReference>
<reference evidence="3 4" key="1">
    <citation type="submission" date="2020-04" db="EMBL/GenBank/DDBJ databases">
        <authorList>
            <person name="Wallbank WR R."/>
            <person name="Pardo Diaz C."/>
            <person name="Kozak K."/>
            <person name="Martin S."/>
            <person name="Jiggins C."/>
            <person name="Moest M."/>
            <person name="Warren A I."/>
            <person name="Byers J.R.P. K."/>
            <person name="Montejo-Kovacevich G."/>
            <person name="Yen C E."/>
        </authorList>
    </citation>
    <scope>NUCLEOTIDE SEQUENCE [LARGE SCALE GENOMIC DNA]</scope>
</reference>
<dbReference type="AlphaFoldDB" id="A0A8S1BDV6"/>
<feature type="domain" description="Endonuclease/exonuclease/phosphatase" evidence="2">
    <location>
        <begin position="422"/>
        <end position="542"/>
    </location>
</feature>
<feature type="compositionally biased region" description="Basic and acidic residues" evidence="1">
    <location>
        <begin position="179"/>
        <end position="194"/>
    </location>
</feature>
<evidence type="ECO:0000256" key="1">
    <source>
        <dbReference type="SAM" id="MobiDB-lite"/>
    </source>
</evidence>
<protein>
    <recommendedName>
        <fullName evidence="2">Endonuclease/exonuclease/phosphatase domain-containing protein</fullName>
    </recommendedName>
</protein>
<dbReference type="InterPro" id="IPR036691">
    <property type="entry name" value="Endo/exonu/phosph_ase_sf"/>
</dbReference>
<keyword evidence="4" id="KW-1185">Reference proteome</keyword>
<dbReference type="Gene3D" id="3.60.10.10">
    <property type="entry name" value="Endonuclease/exonuclease/phosphatase"/>
    <property type="match status" value="1"/>
</dbReference>
<dbReference type="InterPro" id="IPR005135">
    <property type="entry name" value="Endo/exonuclease/phosphatase"/>
</dbReference>
<name>A0A8S1BDV6_ARCPL</name>
<evidence type="ECO:0000313" key="3">
    <source>
        <dbReference type="EMBL" id="CAB3260153.1"/>
    </source>
</evidence>
<evidence type="ECO:0000259" key="2">
    <source>
        <dbReference type="Pfam" id="PF14529"/>
    </source>
</evidence>
<dbReference type="SUPFAM" id="SSF56219">
    <property type="entry name" value="DNase I-like"/>
    <property type="match status" value="1"/>
</dbReference>
<evidence type="ECO:0000313" key="4">
    <source>
        <dbReference type="Proteomes" id="UP000494106"/>
    </source>
</evidence>
<sequence length="626" mass="71136">MMLARSPIKRPSTSPAKTGTTPPVDKGSPVVEVNPTRPVRKSVDDLEHRKATSHQREMPATHKPNEGLPERTALSVLAPPKRSATATQCCEAIREQLGLSGNIKREIKREIEVRVNQIERIIRAYEEDRKRTLKGQSAKMVEAGEKQANSENELLKKLEENERLIKENGKVIQEIKERIGRQEEREKERERKEPSTYAGAVAGRPGAQLPERTTLHSVAVTSKDEKDTGEQVLERLRKVANEDEGWVKVEKLRKAKDRRIIIGYRTEEDRKRAQKRLEEREKSLTVEEIKNKDPLLILYNVLKNLKDEELTSAIRARNRDVFRGLKPEHDRMSRRKLATDELILEASRRKSAVALVQEPYVGTARRMKVYQGVRVFQNTGQGGGTVKAAIAVFDPNLDVVQYPQLTTDNIVVVGIRTSAWTITLVSFYFEPNEPIGPYVESLRNVRRSIGTQHLIIGGDANAKSTWWGSRVEDRRGEELRGVLGEMDLHVLNSGDIPTFDTVRGERRYCSYVDITACTNDLIPWVNRWRVDEGLVSSDHNGIVFNINLTRSKGTYIARTTRKYNTKRANWDNFRVRLTRLIAEHKIEPDDAADTHELEEIAEKFSKLVGEACDGTLGLGTLHPYSV</sequence>
<organism evidence="3 4">
    <name type="scientific">Arctia plantaginis</name>
    <name type="common">Wood tiger moth</name>
    <name type="synonym">Phalaena plantaginis</name>
    <dbReference type="NCBI Taxonomy" id="874455"/>
    <lineage>
        <taxon>Eukaryota</taxon>
        <taxon>Metazoa</taxon>
        <taxon>Ecdysozoa</taxon>
        <taxon>Arthropoda</taxon>
        <taxon>Hexapoda</taxon>
        <taxon>Insecta</taxon>
        <taxon>Pterygota</taxon>
        <taxon>Neoptera</taxon>
        <taxon>Endopterygota</taxon>
        <taxon>Lepidoptera</taxon>
        <taxon>Glossata</taxon>
        <taxon>Ditrysia</taxon>
        <taxon>Noctuoidea</taxon>
        <taxon>Erebidae</taxon>
        <taxon>Arctiinae</taxon>
        <taxon>Arctia</taxon>
    </lineage>
</organism>
<dbReference type="CDD" id="cd09077">
    <property type="entry name" value="R1-I-EN"/>
    <property type="match status" value="1"/>
</dbReference>
<dbReference type="EMBL" id="CADEBC010000733">
    <property type="protein sequence ID" value="CAB3260153.1"/>
    <property type="molecule type" value="Genomic_DNA"/>
</dbReference>
<feature type="region of interest" description="Disordered" evidence="1">
    <location>
        <begin position="1"/>
        <end position="72"/>
    </location>
</feature>
<comment type="caution">
    <text evidence="3">The sequence shown here is derived from an EMBL/GenBank/DDBJ whole genome shotgun (WGS) entry which is preliminary data.</text>
</comment>
<feature type="region of interest" description="Disordered" evidence="1">
    <location>
        <begin position="179"/>
        <end position="210"/>
    </location>
</feature>
<gene>
    <name evidence="3" type="ORF">APLA_LOCUS17253</name>
</gene>
<proteinExistence type="predicted"/>
<accession>A0A8S1BDV6</accession>
<dbReference type="Proteomes" id="UP000494106">
    <property type="component" value="Unassembled WGS sequence"/>
</dbReference>
<dbReference type="GO" id="GO:0003824">
    <property type="term" value="F:catalytic activity"/>
    <property type="evidence" value="ECO:0007669"/>
    <property type="project" value="InterPro"/>
</dbReference>
<dbReference type="Pfam" id="PF14529">
    <property type="entry name" value="Exo_endo_phos_2"/>
    <property type="match status" value="1"/>
</dbReference>
<feature type="compositionally biased region" description="Basic and acidic residues" evidence="1">
    <location>
        <begin position="41"/>
        <end position="69"/>
    </location>
</feature>
<dbReference type="OrthoDB" id="411871at2759"/>
<feature type="compositionally biased region" description="Polar residues" evidence="1">
    <location>
        <begin position="11"/>
        <end position="21"/>
    </location>
</feature>